<dbReference type="PRINTS" id="PR00252">
    <property type="entry name" value="NRIONCHANNEL"/>
</dbReference>
<keyword evidence="14" id="KW-0868">Chloride</keyword>
<keyword evidence="5" id="KW-0732">Signal</keyword>
<evidence type="ECO:0000256" key="17">
    <source>
        <dbReference type="ARBA" id="ARBA00023303"/>
    </source>
</evidence>
<evidence type="ECO:0000313" key="23">
    <source>
        <dbReference type="EMBL" id="KAK3085512.1"/>
    </source>
</evidence>
<dbReference type="GO" id="GO:0005254">
    <property type="term" value="F:chloride channel activity"/>
    <property type="evidence" value="ECO:0007669"/>
    <property type="project" value="UniProtKB-KW"/>
</dbReference>
<evidence type="ECO:0000256" key="5">
    <source>
        <dbReference type="ARBA" id="ARBA00022729"/>
    </source>
</evidence>
<name>A0AA89BNH6_PINIB</name>
<evidence type="ECO:0000256" key="9">
    <source>
        <dbReference type="ARBA" id="ARBA00023136"/>
    </source>
</evidence>
<dbReference type="PANTHER" id="PTHR18945">
    <property type="entry name" value="NEUROTRANSMITTER GATED ION CHANNEL"/>
    <property type="match status" value="1"/>
</dbReference>
<keyword evidence="2 20" id="KW-0813">Transport</keyword>
<dbReference type="Gene3D" id="1.20.58.390">
    <property type="entry name" value="Neurotransmitter-gated ion-channel transmembrane domain"/>
    <property type="match status" value="1"/>
</dbReference>
<dbReference type="Proteomes" id="UP001186944">
    <property type="component" value="Unassembled WGS sequence"/>
</dbReference>
<dbReference type="PRINTS" id="PR00253">
    <property type="entry name" value="GABAARECEPTR"/>
</dbReference>
<protein>
    <recommendedName>
        <fullName evidence="19">Gamma-aminobutyric acid receptor subunit beta</fullName>
    </recommendedName>
</protein>
<dbReference type="GO" id="GO:0005230">
    <property type="term" value="F:extracellular ligand-gated monoatomic ion channel activity"/>
    <property type="evidence" value="ECO:0007669"/>
    <property type="project" value="InterPro"/>
</dbReference>
<evidence type="ECO:0000256" key="4">
    <source>
        <dbReference type="ARBA" id="ARBA00022692"/>
    </source>
</evidence>
<keyword evidence="7" id="KW-0770">Synapse</keyword>
<dbReference type="Pfam" id="PF02931">
    <property type="entry name" value="Neur_chan_LBD"/>
    <property type="match status" value="1"/>
</dbReference>
<keyword evidence="15" id="KW-0628">Postsynaptic cell membrane</keyword>
<dbReference type="AlphaFoldDB" id="A0AA89BNH6"/>
<evidence type="ECO:0000256" key="16">
    <source>
        <dbReference type="ARBA" id="ARBA00023286"/>
    </source>
</evidence>
<dbReference type="NCBIfam" id="TIGR00860">
    <property type="entry name" value="LIC"/>
    <property type="match status" value="1"/>
</dbReference>
<feature type="domain" description="Neurotransmitter-gated ion-channel ligand-binding" evidence="21">
    <location>
        <begin position="45"/>
        <end position="251"/>
    </location>
</feature>
<dbReference type="FunFam" id="1.20.58.390:FF:000067">
    <property type="entry name" value="Glycine receptor subunit alpha-2"/>
    <property type="match status" value="1"/>
</dbReference>
<dbReference type="SUPFAM" id="SSF90112">
    <property type="entry name" value="Neurotransmitter-gated ion-channel transmembrane pore"/>
    <property type="match status" value="1"/>
</dbReference>
<keyword evidence="8 20" id="KW-0406">Ion transport</keyword>
<dbReference type="GO" id="GO:0045211">
    <property type="term" value="C:postsynaptic membrane"/>
    <property type="evidence" value="ECO:0007669"/>
    <property type="project" value="UniProtKB-SubCell"/>
</dbReference>
<evidence type="ECO:0000256" key="11">
    <source>
        <dbReference type="ARBA" id="ARBA00023170"/>
    </source>
</evidence>
<keyword evidence="4 20" id="KW-0812">Transmembrane</keyword>
<evidence type="ECO:0000256" key="12">
    <source>
        <dbReference type="ARBA" id="ARBA00023173"/>
    </source>
</evidence>
<comment type="caution">
    <text evidence="20">Lacks conserved residue(s) required for the propagation of feature annotation.</text>
</comment>
<keyword evidence="17 20" id="KW-0407">Ion channel</keyword>
<organism evidence="23 24">
    <name type="scientific">Pinctada imbricata</name>
    <name type="common">Atlantic pearl-oyster</name>
    <name type="synonym">Pinctada martensii</name>
    <dbReference type="NCBI Taxonomy" id="66713"/>
    <lineage>
        <taxon>Eukaryota</taxon>
        <taxon>Metazoa</taxon>
        <taxon>Spiralia</taxon>
        <taxon>Lophotrochozoa</taxon>
        <taxon>Mollusca</taxon>
        <taxon>Bivalvia</taxon>
        <taxon>Autobranchia</taxon>
        <taxon>Pteriomorphia</taxon>
        <taxon>Pterioida</taxon>
        <taxon>Pterioidea</taxon>
        <taxon>Pteriidae</taxon>
        <taxon>Pinctada</taxon>
    </lineage>
</organism>
<dbReference type="InterPro" id="IPR018000">
    <property type="entry name" value="Neurotransmitter_ion_chnl_CS"/>
</dbReference>
<dbReference type="Gene3D" id="2.70.170.10">
    <property type="entry name" value="Neurotransmitter-gated ion-channel ligand-binding domain"/>
    <property type="match status" value="1"/>
</dbReference>
<dbReference type="SUPFAM" id="SSF63712">
    <property type="entry name" value="Nicotinic receptor ligand binding domain-like"/>
    <property type="match status" value="1"/>
</dbReference>
<evidence type="ECO:0000256" key="14">
    <source>
        <dbReference type="ARBA" id="ARBA00023214"/>
    </source>
</evidence>
<feature type="transmembrane region" description="Helical" evidence="20">
    <location>
        <begin position="254"/>
        <end position="276"/>
    </location>
</feature>
<evidence type="ECO:0000256" key="2">
    <source>
        <dbReference type="ARBA" id="ARBA00022448"/>
    </source>
</evidence>
<evidence type="ECO:0000256" key="1">
    <source>
        <dbReference type="ARBA" id="ARBA00010180"/>
    </source>
</evidence>
<evidence type="ECO:0000256" key="19">
    <source>
        <dbReference type="ARBA" id="ARBA00071250"/>
    </source>
</evidence>
<keyword evidence="12" id="KW-0869">Chloride channel</keyword>
<sequence length="415" mass="48335">MPREVFTDGDSEVFTTGNCFECMAMELVLRFDGRELLEKVLDLHHVYNETLHSYDPKIPPHYDQEYPTNVSMQLLILSIDSLRELSMDFSVNAYLRQSWTDPRLRYDNISDVKRLELDQKLLNSVWVPDTFFSNEKYAFVHDVTVPNRLLHVYSDGRVMYSMRVSMTLSCQMNLHNYPLDVQRCPIVIESYGYSTDNVLFNWHETHPVEIPNVGLPQFSLEKHPVGHYCNKKYGIAGTFSCLNTTLTFRRNQGYYFAQIFIPSMLIVALSWVSFWVDPEATPARISLGVLTVLTLTTQTSGTRAQLPMVSYIKAIDIWMSTCMIFVFSALLEYAYINVLSRRKNRPVRTNKECQGAMVNDANPNPLMPFIKLIDFKREARKVDRISRILFPSMFVCFNIGFWTFYSYLNRDNEFN</sequence>
<dbReference type="PROSITE" id="PS00236">
    <property type="entry name" value="NEUROTR_ION_CHANNEL"/>
    <property type="match status" value="1"/>
</dbReference>
<dbReference type="Pfam" id="PF02932">
    <property type="entry name" value="Neur_chan_memb"/>
    <property type="match status" value="1"/>
</dbReference>
<evidence type="ECO:0000256" key="13">
    <source>
        <dbReference type="ARBA" id="ARBA00023180"/>
    </source>
</evidence>
<keyword evidence="9 20" id="KW-0472">Membrane</keyword>
<comment type="similarity">
    <text evidence="1">Belongs to the ligand-gated ion channel (TC 1.A.9) family. Gamma-aminobutyric acid receptor (TC 1.A.9.5) subfamily.</text>
</comment>
<reference evidence="23" key="1">
    <citation type="submission" date="2019-08" db="EMBL/GenBank/DDBJ databases">
        <title>The improved chromosome-level genome for the pearl oyster Pinctada fucata martensii using PacBio sequencing and Hi-C.</title>
        <authorList>
            <person name="Zheng Z."/>
        </authorList>
    </citation>
    <scope>NUCLEOTIDE SEQUENCE</scope>
    <source>
        <strain evidence="23">ZZ-2019</strain>
        <tissue evidence="23">Adductor muscle</tissue>
    </source>
</reference>
<keyword evidence="6 20" id="KW-1133">Transmembrane helix</keyword>
<accession>A0AA89BNH6</accession>
<evidence type="ECO:0000256" key="18">
    <source>
        <dbReference type="ARBA" id="ARBA00034104"/>
    </source>
</evidence>
<dbReference type="GO" id="GO:0034707">
    <property type="term" value="C:chloride channel complex"/>
    <property type="evidence" value="ECO:0007669"/>
    <property type="project" value="UniProtKB-KW"/>
</dbReference>
<feature type="transmembrane region" description="Helical" evidence="20">
    <location>
        <begin position="388"/>
        <end position="408"/>
    </location>
</feature>
<dbReference type="CDD" id="cd19049">
    <property type="entry name" value="LGIC_TM_anion"/>
    <property type="match status" value="1"/>
</dbReference>
<dbReference type="InterPro" id="IPR006028">
    <property type="entry name" value="GABAA/Glycine_rcpt"/>
</dbReference>
<evidence type="ECO:0000256" key="7">
    <source>
        <dbReference type="ARBA" id="ARBA00023018"/>
    </source>
</evidence>
<dbReference type="InterPro" id="IPR036734">
    <property type="entry name" value="Neur_chan_lig-bd_sf"/>
</dbReference>
<dbReference type="FunFam" id="2.70.170.10:FF:000021">
    <property type="entry name" value="Gamma-aminobutyric acid receptor isoform 3b"/>
    <property type="match status" value="1"/>
</dbReference>
<keyword evidence="11" id="KW-0675">Receptor</keyword>
<evidence type="ECO:0000259" key="22">
    <source>
        <dbReference type="Pfam" id="PF02932"/>
    </source>
</evidence>
<keyword evidence="10" id="KW-1015">Disulfide bond</keyword>
<evidence type="ECO:0000313" key="24">
    <source>
        <dbReference type="Proteomes" id="UP001186944"/>
    </source>
</evidence>
<evidence type="ECO:0000256" key="6">
    <source>
        <dbReference type="ARBA" id="ARBA00022989"/>
    </source>
</evidence>
<comment type="caution">
    <text evidence="23">The sequence shown here is derived from an EMBL/GenBank/DDBJ whole genome shotgun (WGS) entry which is preliminary data.</text>
</comment>
<feature type="transmembrane region" description="Helical" evidence="20">
    <location>
        <begin position="317"/>
        <end position="336"/>
    </location>
</feature>
<dbReference type="InterPro" id="IPR036719">
    <property type="entry name" value="Neuro-gated_channel_TM_sf"/>
</dbReference>
<evidence type="ECO:0000259" key="21">
    <source>
        <dbReference type="Pfam" id="PF02931"/>
    </source>
</evidence>
<dbReference type="EMBL" id="VSWD01000012">
    <property type="protein sequence ID" value="KAK3085512.1"/>
    <property type="molecule type" value="Genomic_DNA"/>
</dbReference>
<proteinExistence type="inferred from homology"/>
<dbReference type="GO" id="GO:0004888">
    <property type="term" value="F:transmembrane signaling receptor activity"/>
    <property type="evidence" value="ECO:0007669"/>
    <property type="project" value="InterPro"/>
</dbReference>
<keyword evidence="24" id="KW-1185">Reference proteome</keyword>
<comment type="subcellular location">
    <subcellularLocation>
        <location evidence="18">Postsynaptic cell membrane</location>
        <topology evidence="18">Multi-pass membrane protein</topology>
    </subcellularLocation>
</comment>
<evidence type="ECO:0000256" key="3">
    <source>
        <dbReference type="ARBA" id="ARBA00022475"/>
    </source>
</evidence>
<keyword evidence="3" id="KW-1003">Cell membrane</keyword>
<evidence type="ECO:0000256" key="20">
    <source>
        <dbReference type="RuleBase" id="RU000687"/>
    </source>
</evidence>
<evidence type="ECO:0000256" key="8">
    <source>
        <dbReference type="ARBA" id="ARBA00023065"/>
    </source>
</evidence>
<dbReference type="InterPro" id="IPR006201">
    <property type="entry name" value="Neur_channel"/>
</dbReference>
<dbReference type="InterPro" id="IPR006202">
    <property type="entry name" value="Neur_chan_lig-bd"/>
</dbReference>
<gene>
    <name evidence="23" type="ORF">FSP39_004434</name>
</gene>
<dbReference type="InterPro" id="IPR006029">
    <property type="entry name" value="Neurotrans-gated_channel_TM"/>
</dbReference>
<evidence type="ECO:0000256" key="15">
    <source>
        <dbReference type="ARBA" id="ARBA00023257"/>
    </source>
</evidence>
<evidence type="ECO:0000256" key="10">
    <source>
        <dbReference type="ARBA" id="ARBA00023157"/>
    </source>
</evidence>
<dbReference type="InterPro" id="IPR038050">
    <property type="entry name" value="Neuro_actylchol_rec"/>
</dbReference>
<feature type="domain" description="Neurotransmitter-gated ion-channel transmembrane" evidence="22">
    <location>
        <begin position="260"/>
        <end position="353"/>
    </location>
</feature>
<keyword evidence="13" id="KW-0325">Glycoprotein</keyword>
<keyword evidence="16" id="KW-1071">Ligand-gated ion channel</keyword>
<dbReference type="CDD" id="cd18991">
    <property type="entry name" value="LGIC_ECD_GlyR"/>
    <property type="match status" value="1"/>
</dbReference>